<feature type="transmembrane region" description="Helical" evidence="1">
    <location>
        <begin position="21"/>
        <end position="41"/>
    </location>
</feature>
<dbReference type="AlphaFoldDB" id="A0A286T769"/>
<dbReference type="KEGG" id="mmai:sS8_0059"/>
<dbReference type="PANTHER" id="PTHR40115">
    <property type="entry name" value="INNER MEMBRANE PROTEIN WITH PEPSY TM HELIX"/>
    <property type="match status" value="1"/>
</dbReference>
<dbReference type="PANTHER" id="PTHR40115:SF1">
    <property type="entry name" value="INNER MEMBRANE PROTEIN WITH PEPSY TM HELIX"/>
    <property type="match status" value="1"/>
</dbReference>
<dbReference type="Proteomes" id="UP000266313">
    <property type="component" value="Chromosome"/>
</dbReference>
<evidence type="ECO:0000313" key="2">
    <source>
        <dbReference type="EMBL" id="BBA32029.1"/>
    </source>
</evidence>
<dbReference type="OrthoDB" id="5567618at2"/>
<dbReference type="RefSeq" id="WP_119627892.1">
    <property type="nucleotide sequence ID" value="NZ_AP017928.1"/>
</dbReference>
<keyword evidence="1" id="KW-1133">Transmembrane helix</keyword>
<accession>A0A286T769</accession>
<feature type="transmembrane region" description="Helical" evidence="1">
    <location>
        <begin position="160"/>
        <end position="183"/>
    </location>
</feature>
<dbReference type="EMBL" id="AP017928">
    <property type="protein sequence ID" value="BBA32029.1"/>
    <property type="molecule type" value="Genomic_DNA"/>
</dbReference>
<gene>
    <name evidence="2" type="ORF">sS8_0059</name>
</gene>
<protein>
    <submittedName>
        <fullName evidence="2">PepSY-associated TM helix domain protein</fullName>
    </submittedName>
</protein>
<dbReference type="InterPro" id="IPR032307">
    <property type="entry name" value="PepSY_TM-like_2"/>
</dbReference>
<name>A0A286T769_9GAMM</name>
<keyword evidence="1" id="KW-0472">Membrane</keyword>
<organism evidence="2 3">
    <name type="scientific">Methylocaldum marinum</name>
    <dbReference type="NCBI Taxonomy" id="1432792"/>
    <lineage>
        <taxon>Bacteria</taxon>
        <taxon>Pseudomonadati</taxon>
        <taxon>Pseudomonadota</taxon>
        <taxon>Gammaproteobacteria</taxon>
        <taxon>Methylococcales</taxon>
        <taxon>Methylococcaceae</taxon>
        <taxon>Methylocaldum</taxon>
    </lineage>
</organism>
<keyword evidence="1" id="KW-0812">Transmembrane</keyword>
<reference evidence="2 3" key="1">
    <citation type="submission" date="2016-12" db="EMBL/GenBank/DDBJ databases">
        <title>Genome sequencing of Methylocaldum marinum.</title>
        <authorList>
            <person name="Takeuchi M."/>
            <person name="Kamagata Y."/>
            <person name="Hiraoka S."/>
            <person name="Oshima K."/>
            <person name="Hattori M."/>
            <person name="Iwasaki W."/>
        </authorList>
    </citation>
    <scope>NUCLEOTIDE SEQUENCE [LARGE SCALE GENOMIC DNA]</scope>
    <source>
        <strain evidence="2 3">S8</strain>
    </source>
</reference>
<proteinExistence type="predicted"/>
<sequence length="211" mass="23574">MFLPRRLARGAFLKWLRRTHAWIGLWGVSLGFLFGTTGILLNHHEKLKIPATRMEQSEIQLPLLEPRPANPKALAQWLAEVLHFASDQARIRQEPGKTVIWNGVEVRQPARWQIAVRAPQRFLQADYWEGNAFVAVKLGEANFFALLNNLHRGAGLSVGWILPADTLAGGLIVLSLTGVLLWTRLHGRRLAAAGLALASLGLGLWFVWQAM</sequence>
<feature type="transmembrane region" description="Helical" evidence="1">
    <location>
        <begin position="190"/>
        <end position="208"/>
    </location>
</feature>
<evidence type="ECO:0000256" key="1">
    <source>
        <dbReference type="SAM" id="Phobius"/>
    </source>
</evidence>
<dbReference type="Pfam" id="PF16357">
    <property type="entry name" value="PepSY_TM_like_2"/>
    <property type="match status" value="1"/>
</dbReference>
<evidence type="ECO:0000313" key="3">
    <source>
        <dbReference type="Proteomes" id="UP000266313"/>
    </source>
</evidence>
<keyword evidence="3" id="KW-1185">Reference proteome</keyword>